<evidence type="ECO:0000313" key="2">
    <source>
        <dbReference type="Proteomes" id="UP000276133"/>
    </source>
</evidence>
<protein>
    <submittedName>
        <fullName evidence="1">Uncharacterized protein</fullName>
    </submittedName>
</protein>
<comment type="caution">
    <text evidence="1">The sequence shown here is derived from an EMBL/GenBank/DDBJ whole genome shotgun (WGS) entry which is preliminary data.</text>
</comment>
<dbReference type="Proteomes" id="UP000276133">
    <property type="component" value="Unassembled WGS sequence"/>
</dbReference>
<evidence type="ECO:0000313" key="1">
    <source>
        <dbReference type="EMBL" id="RMZ97323.1"/>
    </source>
</evidence>
<organism evidence="1 2">
    <name type="scientific">Brachionus plicatilis</name>
    <name type="common">Marine rotifer</name>
    <name type="synonym">Brachionus muelleri</name>
    <dbReference type="NCBI Taxonomy" id="10195"/>
    <lineage>
        <taxon>Eukaryota</taxon>
        <taxon>Metazoa</taxon>
        <taxon>Spiralia</taxon>
        <taxon>Gnathifera</taxon>
        <taxon>Rotifera</taxon>
        <taxon>Eurotatoria</taxon>
        <taxon>Monogononta</taxon>
        <taxon>Pseudotrocha</taxon>
        <taxon>Ploima</taxon>
        <taxon>Brachionidae</taxon>
        <taxon>Brachionus</taxon>
    </lineage>
</organism>
<dbReference type="EMBL" id="REGN01011486">
    <property type="protein sequence ID" value="RMZ97323.1"/>
    <property type="molecule type" value="Genomic_DNA"/>
</dbReference>
<reference evidence="1 2" key="1">
    <citation type="journal article" date="2018" name="Sci. Rep.">
        <title>Genomic signatures of local adaptation to the degree of environmental predictability in rotifers.</title>
        <authorList>
            <person name="Franch-Gras L."/>
            <person name="Hahn C."/>
            <person name="Garcia-Roger E.M."/>
            <person name="Carmona M.J."/>
            <person name="Serra M."/>
            <person name="Gomez A."/>
        </authorList>
    </citation>
    <scope>NUCLEOTIDE SEQUENCE [LARGE SCALE GENOMIC DNA]</scope>
    <source>
        <strain evidence="1">HYR1</strain>
    </source>
</reference>
<dbReference type="AlphaFoldDB" id="A0A3M7PE81"/>
<keyword evidence="2" id="KW-1185">Reference proteome</keyword>
<gene>
    <name evidence="1" type="ORF">BpHYR1_024492</name>
</gene>
<accession>A0A3M7PE81</accession>
<sequence length="71" mass="8774">MKHYKWYIERHNWADKNKQNDKSYFEKFEILSKNGSKRNLRSNRKIFKSLVPQEFRRTDPIGVGKWPIYAR</sequence>
<name>A0A3M7PE81_BRAPC</name>
<proteinExistence type="predicted"/>